<organism evidence="6">
    <name type="scientific">freshwater metagenome</name>
    <dbReference type="NCBI Taxonomy" id="449393"/>
    <lineage>
        <taxon>unclassified sequences</taxon>
        <taxon>metagenomes</taxon>
        <taxon>ecological metagenomes</taxon>
    </lineage>
</organism>
<reference evidence="6" key="1">
    <citation type="submission" date="2020-05" db="EMBL/GenBank/DDBJ databases">
        <authorList>
            <person name="Chiriac C."/>
            <person name="Salcher M."/>
            <person name="Ghai R."/>
            <person name="Kavagutti S V."/>
        </authorList>
    </citation>
    <scope>NUCLEOTIDE SEQUENCE</scope>
</reference>
<protein>
    <submittedName>
        <fullName evidence="6">Unannotated protein</fullName>
    </submittedName>
</protein>
<accession>A0A6J7LSH3</accession>
<evidence type="ECO:0000313" key="3">
    <source>
        <dbReference type="EMBL" id="CAB4801176.1"/>
    </source>
</evidence>
<dbReference type="EMBL" id="CAFBMT010000035">
    <property type="protein sequence ID" value="CAB4957491.1"/>
    <property type="molecule type" value="Genomic_DNA"/>
</dbReference>
<proteinExistence type="predicted"/>
<evidence type="ECO:0000313" key="5">
    <source>
        <dbReference type="EMBL" id="CAB4957491.1"/>
    </source>
</evidence>
<evidence type="ECO:0000313" key="4">
    <source>
        <dbReference type="EMBL" id="CAB4850187.1"/>
    </source>
</evidence>
<dbReference type="AlphaFoldDB" id="A0A6J7LSH3"/>
<gene>
    <name evidence="2" type="ORF">UFOPK2656_02448</name>
    <name evidence="3" type="ORF">UFOPK3099_00130</name>
    <name evidence="4" type="ORF">UFOPK3267_01107</name>
    <name evidence="5" type="ORF">UFOPK3651_03287</name>
    <name evidence="6" type="ORF">UFOPK3931_00149</name>
    <name evidence="1" type="ORF">UFOPK4189_02635</name>
</gene>
<sequence length="99" mass="11324">MHHDNKGGGGRNTFWWRTFAAARDSNGWTVVPRRYTRATAAQLASDIANSHRRRMTPLRVRGVLHGEQWATRWEPASDDAAGDHVVWIRLIEMASSEQR</sequence>
<dbReference type="EMBL" id="CAFBIY010000049">
    <property type="protein sequence ID" value="CAB4850187.1"/>
    <property type="molecule type" value="Genomic_DNA"/>
</dbReference>
<evidence type="ECO:0000313" key="2">
    <source>
        <dbReference type="EMBL" id="CAB4734854.1"/>
    </source>
</evidence>
<dbReference type="EMBL" id="CAEZYF010000017">
    <property type="protein sequence ID" value="CAB4734854.1"/>
    <property type="molecule type" value="Genomic_DNA"/>
</dbReference>
<name>A0A6J7LSH3_9ZZZZ</name>
<evidence type="ECO:0000313" key="1">
    <source>
        <dbReference type="EMBL" id="CAB4364877.1"/>
    </source>
</evidence>
<dbReference type="EMBL" id="CAFBOL010000002">
    <property type="protein sequence ID" value="CAB4971406.1"/>
    <property type="molecule type" value="Genomic_DNA"/>
</dbReference>
<evidence type="ECO:0000313" key="6">
    <source>
        <dbReference type="EMBL" id="CAB4971406.1"/>
    </source>
</evidence>
<dbReference type="EMBL" id="CAESGF010000020">
    <property type="protein sequence ID" value="CAB4364877.1"/>
    <property type="molecule type" value="Genomic_DNA"/>
</dbReference>
<dbReference type="EMBL" id="CAFAAV010000005">
    <property type="protein sequence ID" value="CAB4801176.1"/>
    <property type="molecule type" value="Genomic_DNA"/>
</dbReference>